<dbReference type="InterPro" id="IPR001077">
    <property type="entry name" value="COMT_C"/>
</dbReference>
<organism evidence="7 8">
    <name type="scientific">Dictyostelium firmibasis</name>
    <dbReference type="NCBI Taxonomy" id="79012"/>
    <lineage>
        <taxon>Eukaryota</taxon>
        <taxon>Amoebozoa</taxon>
        <taxon>Evosea</taxon>
        <taxon>Eumycetozoa</taxon>
        <taxon>Dictyostelia</taxon>
        <taxon>Dictyosteliales</taxon>
        <taxon>Dictyosteliaceae</taxon>
        <taxon>Dictyostelium</taxon>
    </lineage>
</organism>
<dbReference type="PANTHER" id="PTHR43712:SF2">
    <property type="entry name" value="O-METHYLTRANSFERASE CICE"/>
    <property type="match status" value="1"/>
</dbReference>
<dbReference type="InterPro" id="IPR036388">
    <property type="entry name" value="WH-like_DNA-bd_sf"/>
</dbReference>
<evidence type="ECO:0008006" key="9">
    <source>
        <dbReference type="Google" id="ProtNLM"/>
    </source>
</evidence>
<keyword evidence="8" id="KW-1185">Reference proteome</keyword>
<dbReference type="Gene3D" id="1.10.10.10">
    <property type="entry name" value="Winged helix-like DNA-binding domain superfamily/Winged helix DNA-binding domain"/>
    <property type="match status" value="1"/>
</dbReference>
<dbReference type="GO" id="GO:0008171">
    <property type="term" value="F:O-methyltransferase activity"/>
    <property type="evidence" value="ECO:0007669"/>
    <property type="project" value="InterPro"/>
</dbReference>
<keyword evidence="1" id="KW-0489">Methyltransferase</keyword>
<accession>A0AAN7U9Q2</accession>
<evidence type="ECO:0000259" key="5">
    <source>
        <dbReference type="Pfam" id="PF00891"/>
    </source>
</evidence>
<name>A0AAN7U9Q2_9MYCE</name>
<dbReference type="Pfam" id="PF00891">
    <property type="entry name" value="Methyltransf_2"/>
    <property type="match status" value="1"/>
</dbReference>
<dbReference type="FunFam" id="1.10.10.10:FF:000895">
    <property type="entry name" value="O-methyltransferase 9"/>
    <property type="match status" value="1"/>
</dbReference>
<evidence type="ECO:0000256" key="2">
    <source>
        <dbReference type="ARBA" id="ARBA00022679"/>
    </source>
</evidence>
<dbReference type="PIRSF" id="PIRSF005739">
    <property type="entry name" value="O-mtase"/>
    <property type="match status" value="1"/>
</dbReference>
<dbReference type="PANTHER" id="PTHR43712">
    <property type="entry name" value="PUTATIVE (AFU_ORTHOLOGUE AFUA_4G14580)-RELATED"/>
    <property type="match status" value="1"/>
</dbReference>
<gene>
    <name evidence="7" type="ORF">RB653_006454</name>
</gene>
<dbReference type="AlphaFoldDB" id="A0AAN7U9Q2"/>
<evidence type="ECO:0000256" key="3">
    <source>
        <dbReference type="ARBA" id="ARBA00022691"/>
    </source>
</evidence>
<feature type="domain" description="O-methyltransferase C-terminal" evidence="5">
    <location>
        <begin position="135"/>
        <end position="322"/>
    </location>
</feature>
<feature type="active site" description="Proton acceptor" evidence="4">
    <location>
        <position position="251"/>
    </location>
</feature>
<evidence type="ECO:0000256" key="1">
    <source>
        <dbReference type="ARBA" id="ARBA00022603"/>
    </source>
</evidence>
<keyword evidence="3" id="KW-0949">S-adenosyl-L-methionine</keyword>
<dbReference type="InterPro" id="IPR012967">
    <property type="entry name" value="COMT_dimerisation"/>
</dbReference>
<keyword evidence="2" id="KW-0808">Transferase</keyword>
<comment type="caution">
    <text evidence="7">The sequence shown here is derived from an EMBL/GenBank/DDBJ whole genome shotgun (WGS) entry which is preliminary data.</text>
</comment>
<dbReference type="PROSITE" id="PS51683">
    <property type="entry name" value="SAM_OMT_II"/>
    <property type="match status" value="1"/>
</dbReference>
<evidence type="ECO:0000259" key="6">
    <source>
        <dbReference type="Pfam" id="PF08100"/>
    </source>
</evidence>
<sequence>MQSLNILEKESLENWDESWDLIMTLAGGHITSKLFNVLMKYSICDIINESPKHYKDIAIIINFNEFSCYRLLRYFVPFGLFKENDGVFSITDKSKRLILGGSVHSQCKKMSSIEYFKLFESIPDSLLQNKNLGPSSLGYSGFWDIFKDNQDFKLLFTEGMREYSNLSLPTILNKTDFSSFNSVVDVGGAHGWVVGKLVEKYQNLNGIIFDLDVVINSPINKIQHPRVQYVSGSFFESVPSADCYVLKFILHDWADEKCLEILKTISKSMKENSKIYIFDSIIDPANYKKEILFLDMCVFQFFNGKERTINQWRQLYDTAGFNIDSINYETKPELVILSKKNK</sequence>
<dbReference type="InterPro" id="IPR016461">
    <property type="entry name" value="COMT-like"/>
</dbReference>
<dbReference type="Proteomes" id="UP001344447">
    <property type="component" value="Unassembled WGS sequence"/>
</dbReference>
<evidence type="ECO:0000313" key="8">
    <source>
        <dbReference type="Proteomes" id="UP001344447"/>
    </source>
</evidence>
<dbReference type="Gene3D" id="3.40.50.150">
    <property type="entry name" value="Vaccinia Virus protein VP39"/>
    <property type="match status" value="1"/>
</dbReference>
<reference evidence="7 8" key="1">
    <citation type="submission" date="2023-11" db="EMBL/GenBank/DDBJ databases">
        <title>Dfirmibasis_genome.</title>
        <authorList>
            <person name="Edelbroek B."/>
            <person name="Kjellin J."/>
            <person name="Jerlstrom-Hultqvist J."/>
            <person name="Soderbom F."/>
        </authorList>
    </citation>
    <scope>NUCLEOTIDE SEQUENCE [LARGE SCALE GENOMIC DNA]</scope>
    <source>
        <strain evidence="7 8">TNS-C-14</strain>
    </source>
</reference>
<dbReference type="InterPro" id="IPR029063">
    <property type="entry name" value="SAM-dependent_MTases_sf"/>
</dbReference>
<dbReference type="FunFam" id="3.40.50.150:FF:000407">
    <property type="entry name" value="O-methyltransferase 4"/>
    <property type="match status" value="1"/>
</dbReference>
<evidence type="ECO:0000256" key="4">
    <source>
        <dbReference type="PIRSR" id="PIRSR005739-1"/>
    </source>
</evidence>
<proteinExistence type="predicted"/>
<feature type="domain" description="O-methyltransferase dimerisation" evidence="6">
    <location>
        <begin position="23"/>
        <end position="97"/>
    </location>
</feature>
<dbReference type="Pfam" id="PF08100">
    <property type="entry name" value="Dimerisation"/>
    <property type="match status" value="1"/>
</dbReference>
<dbReference type="SUPFAM" id="SSF46785">
    <property type="entry name" value="Winged helix' DNA-binding domain"/>
    <property type="match status" value="1"/>
</dbReference>
<evidence type="ECO:0000313" key="7">
    <source>
        <dbReference type="EMBL" id="KAK5584837.1"/>
    </source>
</evidence>
<dbReference type="EMBL" id="JAVFKY010000001">
    <property type="protein sequence ID" value="KAK5584837.1"/>
    <property type="molecule type" value="Genomic_DNA"/>
</dbReference>
<dbReference type="InterPro" id="IPR036390">
    <property type="entry name" value="WH_DNA-bd_sf"/>
</dbReference>
<dbReference type="SUPFAM" id="SSF53335">
    <property type="entry name" value="S-adenosyl-L-methionine-dependent methyltransferases"/>
    <property type="match status" value="1"/>
</dbReference>
<protein>
    <recommendedName>
        <fullName evidence="9">O-methyltransferase domain-containing protein</fullName>
    </recommendedName>
</protein>
<dbReference type="GO" id="GO:0032259">
    <property type="term" value="P:methylation"/>
    <property type="evidence" value="ECO:0007669"/>
    <property type="project" value="UniProtKB-KW"/>
</dbReference>